<keyword evidence="3" id="KW-1185">Reference proteome</keyword>
<dbReference type="AlphaFoldDB" id="A0A7X8YHB7"/>
<keyword evidence="2" id="KW-0378">Hydrolase</keyword>
<evidence type="ECO:0000313" key="3">
    <source>
        <dbReference type="Proteomes" id="UP000535589"/>
    </source>
</evidence>
<feature type="compositionally biased region" description="Basic and acidic residues" evidence="1">
    <location>
        <begin position="45"/>
        <end position="55"/>
    </location>
</feature>
<evidence type="ECO:0000256" key="1">
    <source>
        <dbReference type="SAM" id="MobiDB-lite"/>
    </source>
</evidence>
<gene>
    <name evidence="2" type="ORF">HGP28_13705</name>
</gene>
<sequence length="153" mass="17159">MLVSPTTVNAPLIAPSVNVHTEQTARENRIKAPIAPTVAMTPSQSERRVQSDEKRRRNGAWDPADHPDYQTDEVASQTSDSPEDPLARLFELLSLNSYSQHQGTGYTIRFKLPKRIIDAALREGMMEKRRIVIRYHYGHSVAPNTPSDVIAVL</sequence>
<dbReference type="GO" id="GO:0008233">
    <property type="term" value="F:peptidase activity"/>
    <property type="evidence" value="ECO:0007669"/>
    <property type="project" value="UniProtKB-KW"/>
</dbReference>
<dbReference type="GO" id="GO:0006508">
    <property type="term" value="P:proteolysis"/>
    <property type="evidence" value="ECO:0007669"/>
    <property type="project" value="UniProtKB-KW"/>
</dbReference>
<organism evidence="2 3">
    <name type="scientific">Vibrio agarilyticus</name>
    <dbReference type="NCBI Taxonomy" id="2726741"/>
    <lineage>
        <taxon>Bacteria</taxon>
        <taxon>Pseudomonadati</taxon>
        <taxon>Pseudomonadota</taxon>
        <taxon>Gammaproteobacteria</taxon>
        <taxon>Vibrionales</taxon>
        <taxon>Vibrionaceae</taxon>
        <taxon>Vibrio</taxon>
    </lineage>
</organism>
<proteinExistence type="predicted"/>
<keyword evidence="2" id="KW-0645">Protease</keyword>
<dbReference type="RefSeq" id="WP_168837044.1">
    <property type="nucleotide sequence ID" value="NZ_JABAIK010000014.1"/>
</dbReference>
<dbReference type="Proteomes" id="UP000535589">
    <property type="component" value="Unassembled WGS sequence"/>
</dbReference>
<comment type="caution">
    <text evidence="2">The sequence shown here is derived from an EMBL/GenBank/DDBJ whole genome shotgun (WGS) entry which is preliminary data.</text>
</comment>
<feature type="region of interest" description="Disordered" evidence="1">
    <location>
        <begin position="20"/>
        <end position="83"/>
    </location>
</feature>
<reference evidence="2 3" key="1">
    <citation type="submission" date="2020-04" db="EMBL/GenBank/DDBJ databases">
        <title>Vibrio sp. SM6, a novel species isolated from seawater.</title>
        <authorList>
            <person name="Wang X."/>
        </authorList>
    </citation>
    <scope>NUCLEOTIDE SEQUENCE [LARGE SCALE GENOMIC DNA]</scope>
    <source>
        <strain evidence="2 3">SM6</strain>
    </source>
</reference>
<name>A0A7X8YHB7_9VIBR</name>
<evidence type="ECO:0000313" key="2">
    <source>
        <dbReference type="EMBL" id="NLS13943.1"/>
    </source>
</evidence>
<protein>
    <submittedName>
        <fullName evidence="2">ATP-dependent Lon protease</fullName>
    </submittedName>
</protein>
<dbReference type="EMBL" id="JABAIK010000014">
    <property type="protein sequence ID" value="NLS13943.1"/>
    <property type="molecule type" value="Genomic_DNA"/>
</dbReference>
<accession>A0A7X8YHB7</accession>